<evidence type="ECO:0000259" key="7">
    <source>
        <dbReference type="Pfam" id="PF02826"/>
    </source>
</evidence>
<evidence type="ECO:0000256" key="3">
    <source>
        <dbReference type="ARBA" id="ARBA00023002"/>
    </source>
</evidence>
<dbReference type="InterPro" id="IPR036291">
    <property type="entry name" value="NAD(P)-bd_dom_sf"/>
</dbReference>
<keyword evidence="4" id="KW-0520">NAD</keyword>
<evidence type="ECO:0000256" key="2">
    <source>
        <dbReference type="ARBA" id="ARBA00022605"/>
    </source>
</evidence>
<evidence type="ECO:0000259" key="6">
    <source>
        <dbReference type="Pfam" id="PF00389"/>
    </source>
</evidence>
<dbReference type="InterPro" id="IPR050857">
    <property type="entry name" value="D-2-hydroxyacid_DH"/>
</dbReference>
<name>A0ABP6XEP5_9ACTN</name>
<dbReference type="SUPFAM" id="SSF52283">
    <property type="entry name" value="Formate/glycerate dehydrogenase catalytic domain-like"/>
    <property type="match status" value="1"/>
</dbReference>
<comment type="similarity">
    <text evidence="1 5">Belongs to the D-isomer specific 2-hydroxyacid dehydrogenase family.</text>
</comment>
<dbReference type="SUPFAM" id="SSF51735">
    <property type="entry name" value="NAD(P)-binding Rossmann-fold domains"/>
    <property type="match status" value="1"/>
</dbReference>
<dbReference type="EMBL" id="BAAAYR010000002">
    <property type="protein sequence ID" value="GAA3564949.1"/>
    <property type="molecule type" value="Genomic_DNA"/>
</dbReference>
<feature type="domain" description="D-isomer specific 2-hydroxyacid dehydrogenase NAD-binding" evidence="7">
    <location>
        <begin position="120"/>
        <end position="291"/>
    </location>
</feature>
<dbReference type="InterPro" id="IPR029752">
    <property type="entry name" value="D-isomer_DH_CS1"/>
</dbReference>
<dbReference type="InterPro" id="IPR006139">
    <property type="entry name" value="D-isomer_2_OHA_DH_cat_dom"/>
</dbReference>
<keyword evidence="3 5" id="KW-0560">Oxidoreductase</keyword>
<reference evidence="9" key="1">
    <citation type="journal article" date="2019" name="Int. J. Syst. Evol. Microbiol.">
        <title>The Global Catalogue of Microorganisms (GCM) 10K type strain sequencing project: providing services to taxonomists for standard genome sequencing and annotation.</title>
        <authorList>
            <consortium name="The Broad Institute Genomics Platform"/>
            <consortium name="The Broad Institute Genome Sequencing Center for Infectious Disease"/>
            <person name="Wu L."/>
            <person name="Ma J."/>
        </authorList>
    </citation>
    <scope>NUCLEOTIDE SEQUENCE [LARGE SCALE GENOMIC DNA]</scope>
    <source>
        <strain evidence="9">JCM 16540</strain>
    </source>
</reference>
<organism evidence="8 9">
    <name type="scientific">Microlunatus spumicola</name>
    <dbReference type="NCBI Taxonomy" id="81499"/>
    <lineage>
        <taxon>Bacteria</taxon>
        <taxon>Bacillati</taxon>
        <taxon>Actinomycetota</taxon>
        <taxon>Actinomycetes</taxon>
        <taxon>Propionibacteriales</taxon>
        <taxon>Propionibacteriaceae</taxon>
        <taxon>Microlunatus</taxon>
    </lineage>
</organism>
<comment type="caution">
    <text evidence="8">The sequence shown here is derived from an EMBL/GenBank/DDBJ whole genome shotgun (WGS) entry which is preliminary data.</text>
</comment>
<dbReference type="Pfam" id="PF02826">
    <property type="entry name" value="2-Hacid_dh_C"/>
    <property type="match status" value="1"/>
</dbReference>
<dbReference type="PROSITE" id="PS00065">
    <property type="entry name" value="D_2_HYDROXYACID_DH_1"/>
    <property type="match status" value="1"/>
</dbReference>
<dbReference type="PANTHER" id="PTHR42789:SF1">
    <property type="entry name" value="D-ISOMER SPECIFIC 2-HYDROXYACID DEHYDROGENASE FAMILY PROTEIN (AFU_ORTHOLOGUE AFUA_6G10090)"/>
    <property type="match status" value="1"/>
</dbReference>
<dbReference type="PANTHER" id="PTHR42789">
    <property type="entry name" value="D-ISOMER SPECIFIC 2-HYDROXYACID DEHYDROGENASE FAMILY PROTEIN (AFU_ORTHOLOGUE AFUA_6G10090)"/>
    <property type="match status" value="1"/>
</dbReference>
<keyword evidence="2" id="KW-0028">Amino-acid biosynthesis</keyword>
<accession>A0ABP6XEP5</accession>
<proteinExistence type="inferred from homology"/>
<feature type="domain" description="D-isomer specific 2-hydroxyacid dehydrogenase catalytic" evidence="6">
    <location>
        <begin position="56"/>
        <end position="322"/>
    </location>
</feature>
<evidence type="ECO:0000256" key="1">
    <source>
        <dbReference type="ARBA" id="ARBA00005854"/>
    </source>
</evidence>
<keyword evidence="9" id="KW-1185">Reference proteome</keyword>
<evidence type="ECO:0000256" key="4">
    <source>
        <dbReference type="ARBA" id="ARBA00023027"/>
    </source>
</evidence>
<dbReference type="Proteomes" id="UP001500767">
    <property type="component" value="Unassembled WGS sequence"/>
</dbReference>
<sequence>MTVPPAPDGTRPVVLATSRSFSSGDADLRGELEAAGCDVRPGAPDHDPDALAPLLAEAVCWIAGTAPVTAAHLDAAPRLRLVARYGVGVDAVDLAAAQARGVLVTNTPGANTGAVADLAVALALAALRDVVPGDRGVRTRSSRVTRGRELGSLTVGVVGFGRIGQAVAARLTGFGSRVLAYDPFLAAERATALGAEAVGLEELAGRSDVVTLHAPGDAVLVDTALLERFRPGTVLVNAARAALVDERAVADALRAGRLGRYAADVLDDDGPDAPLLADDLADRTTFTAHAGAHTVEAVDAMGRGAVDAVLAVLTGREPAHLVTPGGPA</sequence>
<evidence type="ECO:0000313" key="9">
    <source>
        <dbReference type="Proteomes" id="UP001500767"/>
    </source>
</evidence>
<gene>
    <name evidence="8" type="ORF">GCM10022197_20850</name>
</gene>
<dbReference type="RefSeq" id="WP_204910729.1">
    <property type="nucleotide sequence ID" value="NZ_BAAAYR010000002.1"/>
</dbReference>
<dbReference type="Pfam" id="PF00389">
    <property type="entry name" value="2-Hacid_dh"/>
    <property type="match status" value="1"/>
</dbReference>
<evidence type="ECO:0000313" key="8">
    <source>
        <dbReference type="EMBL" id="GAA3564949.1"/>
    </source>
</evidence>
<evidence type="ECO:0000256" key="5">
    <source>
        <dbReference type="RuleBase" id="RU003719"/>
    </source>
</evidence>
<dbReference type="Gene3D" id="3.40.50.720">
    <property type="entry name" value="NAD(P)-binding Rossmann-like Domain"/>
    <property type="match status" value="2"/>
</dbReference>
<dbReference type="InterPro" id="IPR006140">
    <property type="entry name" value="D-isomer_DH_NAD-bd"/>
</dbReference>
<protein>
    <submittedName>
        <fullName evidence="8">Hydroxyacid dehydrogenase</fullName>
    </submittedName>
</protein>